<dbReference type="InterPro" id="IPR036271">
    <property type="entry name" value="Tet_transcr_reg_TetR-rel_C_sf"/>
</dbReference>
<evidence type="ECO:0000256" key="1">
    <source>
        <dbReference type="ARBA" id="ARBA00023015"/>
    </source>
</evidence>
<dbReference type="InterPro" id="IPR050109">
    <property type="entry name" value="HTH-type_TetR-like_transc_reg"/>
</dbReference>
<name>A0ABQ3G290_9BURK</name>
<dbReference type="SUPFAM" id="SSF48498">
    <property type="entry name" value="Tetracyclin repressor-like, C-terminal domain"/>
    <property type="match status" value="1"/>
</dbReference>
<dbReference type="EMBL" id="BMYK01000005">
    <property type="protein sequence ID" value="GHC81259.1"/>
    <property type="molecule type" value="Genomic_DNA"/>
</dbReference>
<feature type="DNA-binding region" description="H-T-H motif" evidence="4">
    <location>
        <begin position="33"/>
        <end position="52"/>
    </location>
</feature>
<evidence type="ECO:0000256" key="4">
    <source>
        <dbReference type="PROSITE-ProRule" id="PRU00335"/>
    </source>
</evidence>
<organism evidence="6 7">
    <name type="scientific">Pseudorhodoferax aquiterrae</name>
    <dbReference type="NCBI Taxonomy" id="747304"/>
    <lineage>
        <taxon>Bacteria</taxon>
        <taxon>Pseudomonadati</taxon>
        <taxon>Pseudomonadota</taxon>
        <taxon>Betaproteobacteria</taxon>
        <taxon>Burkholderiales</taxon>
        <taxon>Comamonadaceae</taxon>
    </lineage>
</organism>
<proteinExistence type="predicted"/>
<dbReference type="SUPFAM" id="SSF46689">
    <property type="entry name" value="Homeodomain-like"/>
    <property type="match status" value="1"/>
</dbReference>
<reference evidence="7" key="1">
    <citation type="journal article" date="2019" name="Int. J. Syst. Evol. Microbiol.">
        <title>The Global Catalogue of Microorganisms (GCM) 10K type strain sequencing project: providing services to taxonomists for standard genome sequencing and annotation.</title>
        <authorList>
            <consortium name="The Broad Institute Genomics Platform"/>
            <consortium name="The Broad Institute Genome Sequencing Center for Infectious Disease"/>
            <person name="Wu L."/>
            <person name="Ma J."/>
        </authorList>
    </citation>
    <scope>NUCLEOTIDE SEQUENCE [LARGE SCALE GENOMIC DNA]</scope>
    <source>
        <strain evidence="7">KCTC 23314</strain>
    </source>
</reference>
<comment type="caution">
    <text evidence="6">The sequence shown here is derived from an EMBL/GenBank/DDBJ whole genome shotgun (WGS) entry which is preliminary data.</text>
</comment>
<dbReference type="Proteomes" id="UP000626210">
    <property type="component" value="Unassembled WGS sequence"/>
</dbReference>
<evidence type="ECO:0000256" key="3">
    <source>
        <dbReference type="ARBA" id="ARBA00023163"/>
    </source>
</evidence>
<feature type="domain" description="HTH tetR-type" evidence="5">
    <location>
        <begin position="12"/>
        <end position="70"/>
    </location>
</feature>
<keyword evidence="7" id="KW-1185">Reference proteome</keyword>
<dbReference type="PANTHER" id="PTHR30055:SF234">
    <property type="entry name" value="HTH-TYPE TRANSCRIPTIONAL REGULATOR BETI"/>
    <property type="match status" value="1"/>
</dbReference>
<evidence type="ECO:0000313" key="7">
    <source>
        <dbReference type="Proteomes" id="UP000626210"/>
    </source>
</evidence>
<keyword evidence="3" id="KW-0804">Transcription</keyword>
<evidence type="ECO:0000256" key="2">
    <source>
        <dbReference type="ARBA" id="ARBA00023125"/>
    </source>
</evidence>
<dbReference type="Gene3D" id="1.10.357.10">
    <property type="entry name" value="Tetracycline Repressor, domain 2"/>
    <property type="match status" value="1"/>
</dbReference>
<sequence>MNDARRRTRAPTEVRARILAATADLLTEGAPLSIGSVADAAGVTKGAVQHHFGTREALLQALWETTQAEFVNDLDADAARHGGKPNGAASYLRATVRAGRRRHVTHRWRAVLAASVVERPLARQWSDWVAGCRRENAEGTRELIVRLAADGLWLSDLLGIYKLTVTERQALQDALLAFTQDTKART</sequence>
<dbReference type="InterPro" id="IPR001647">
    <property type="entry name" value="HTH_TetR"/>
</dbReference>
<evidence type="ECO:0000313" key="6">
    <source>
        <dbReference type="EMBL" id="GHC81259.1"/>
    </source>
</evidence>
<dbReference type="RefSeq" id="WP_189687129.1">
    <property type="nucleotide sequence ID" value="NZ_BMYK01000005.1"/>
</dbReference>
<dbReference type="PROSITE" id="PS50977">
    <property type="entry name" value="HTH_TETR_2"/>
    <property type="match status" value="1"/>
</dbReference>
<dbReference type="Pfam" id="PF00440">
    <property type="entry name" value="TetR_N"/>
    <property type="match status" value="1"/>
</dbReference>
<dbReference type="InterPro" id="IPR009057">
    <property type="entry name" value="Homeodomain-like_sf"/>
</dbReference>
<dbReference type="PANTHER" id="PTHR30055">
    <property type="entry name" value="HTH-TYPE TRANSCRIPTIONAL REGULATOR RUTR"/>
    <property type="match status" value="1"/>
</dbReference>
<protein>
    <submittedName>
        <fullName evidence="6">TetR family transcriptional regulator</fullName>
    </submittedName>
</protein>
<accession>A0ABQ3G290</accession>
<keyword evidence="1" id="KW-0805">Transcription regulation</keyword>
<keyword evidence="2 4" id="KW-0238">DNA-binding</keyword>
<dbReference type="InterPro" id="IPR041479">
    <property type="entry name" value="TetR_CgmR_C"/>
</dbReference>
<dbReference type="Pfam" id="PF17937">
    <property type="entry name" value="TetR_C_28"/>
    <property type="match status" value="1"/>
</dbReference>
<evidence type="ECO:0000259" key="5">
    <source>
        <dbReference type="PROSITE" id="PS50977"/>
    </source>
</evidence>
<gene>
    <name evidence="6" type="ORF">GCM10007320_23620</name>
</gene>